<evidence type="ECO:0000313" key="2">
    <source>
        <dbReference type="EMBL" id="KAK8761829.1"/>
    </source>
</evidence>
<dbReference type="AlphaFoldDB" id="A0AAQ4DH89"/>
<dbReference type="EMBL" id="JARKHS020030726">
    <property type="protein sequence ID" value="KAK8761829.1"/>
    <property type="molecule type" value="Genomic_DNA"/>
</dbReference>
<sequence length="96" mass="10653">MLCGVRGSGSMPSTAPPSATTNSKANLRRRHLLQDICTVADQCTEELKSEEVKILLPCARKKMWDIWGTYELATAEEKKKLEEIVVSKGKEPSGEF</sequence>
<protein>
    <submittedName>
        <fullName evidence="2">Uncharacterized protein</fullName>
    </submittedName>
</protein>
<feature type="region of interest" description="Disordered" evidence="1">
    <location>
        <begin position="1"/>
        <end position="25"/>
    </location>
</feature>
<dbReference type="Proteomes" id="UP001321473">
    <property type="component" value="Unassembled WGS sequence"/>
</dbReference>
<keyword evidence="3" id="KW-1185">Reference proteome</keyword>
<organism evidence="2 3">
    <name type="scientific">Amblyomma americanum</name>
    <name type="common">Lone star tick</name>
    <dbReference type="NCBI Taxonomy" id="6943"/>
    <lineage>
        <taxon>Eukaryota</taxon>
        <taxon>Metazoa</taxon>
        <taxon>Ecdysozoa</taxon>
        <taxon>Arthropoda</taxon>
        <taxon>Chelicerata</taxon>
        <taxon>Arachnida</taxon>
        <taxon>Acari</taxon>
        <taxon>Parasitiformes</taxon>
        <taxon>Ixodida</taxon>
        <taxon>Ixodoidea</taxon>
        <taxon>Ixodidae</taxon>
        <taxon>Amblyomminae</taxon>
        <taxon>Amblyomma</taxon>
    </lineage>
</organism>
<reference evidence="2 3" key="1">
    <citation type="journal article" date="2023" name="Arcadia Sci">
        <title>De novo assembly of a long-read Amblyomma americanum tick genome.</title>
        <authorList>
            <person name="Chou S."/>
            <person name="Poskanzer K.E."/>
            <person name="Rollins M."/>
            <person name="Thuy-Boun P.S."/>
        </authorList>
    </citation>
    <scope>NUCLEOTIDE SEQUENCE [LARGE SCALE GENOMIC DNA]</scope>
    <source>
        <strain evidence="2">F_SG_1</strain>
        <tissue evidence="2">Salivary glands</tissue>
    </source>
</reference>
<comment type="caution">
    <text evidence="2">The sequence shown here is derived from an EMBL/GenBank/DDBJ whole genome shotgun (WGS) entry which is preliminary data.</text>
</comment>
<name>A0AAQ4DH89_AMBAM</name>
<evidence type="ECO:0000256" key="1">
    <source>
        <dbReference type="SAM" id="MobiDB-lite"/>
    </source>
</evidence>
<proteinExistence type="predicted"/>
<accession>A0AAQ4DH89</accession>
<evidence type="ECO:0000313" key="3">
    <source>
        <dbReference type="Proteomes" id="UP001321473"/>
    </source>
</evidence>
<feature type="compositionally biased region" description="Polar residues" evidence="1">
    <location>
        <begin position="10"/>
        <end position="25"/>
    </location>
</feature>
<gene>
    <name evidence="2" type="ORF">V5799_026909</name>
</gene>